<dbReference type="RefSeq" id="WP_043988499.1">
    <property type="nucleotide sequence ID" value="NZ_CCRF01000072.1"/>
</dbReference>
<accession>A0A090J3J0</accession>
<dbReference type="EMBL" id="JXLU01000095">
    <property type="protein sequence ID" value="KIO72531.1"/>
    <property type="molecule type" value="Genomic_DNA"/>
</dbReference>
<dbReference type="AlphaFoldDB" id="A0A090J3J0"/>
<dbReference type="Proteomes" id="UP000040576">
    <property type="component" value="Unassembled WGS sequence"/>
</dbReference>
<protein>
    <recommendedName>
        <fullName evidence="5">Cytosolic protein</fullName>
    </recommendedName>
</protein>
<evidence type="ECO:0000313" key="4">
    <source>
        <dbReference type="Proteomes" id="UP000040576"/>
    </source>
</evidence>
<organism evidence="1 4">
    <name type="scientific">Caldibacillus thermoamylovorans</name>
    <dbReference type="NCBI Taxonomy" id="35841"/>
    <lineage>
        <taxon>Bacteria</taxon>
        <taxon>Bacillati</taxon>
        <taxon>Bacillota</taxon>
        <taxon>Bacilli</taxon>
        <taxon>Bacillales</taxon>
        <taxon>Bacillaceae</taxon>
        <taxon>Caldibacillus</taxon>
    </lineage>
</organism>
<dbReference type="Proteomes" id="UP000032076">
    <property type="component" value="Unassembled WGS sequence"/>
</dbReference>
<proteinExistence type="predicted"/>
<evidence type="ECO:0000313" key="3">
    <source>
        <dbReference type="Proteomes" id="UP000032076"/>
    </source>
</evidence>
<dbReference type="EMBL" id="CCRF01000072">
    <property type="protein sequence ID" value="CEE02430.1"/>
    <property type="molecule type" value="Genomic_DNA"/>
</dbReference>
<dbReference type="KEGG" id="bthv:CQJ30_14285"/>
<gene>
    <name evidence="2" type="ORF">B4167_1221</name>
    <name evidence="1" type="ORF">BT1A1_2612</name>
</gene>
<sequence>MKFVDELYDFYKKKLTADDEDIEILVSSIMQELSKQDMLNILSELNQQELYQITGTYIAYKLREKLVQDQQLGSIHDKDTYIH</sequence>
<dbReference type="PATRIC" id="fig|35841.6.peg.1240"/>
<dbReference type="Pfam" id="PF19651">
    <property type="entry name" value="DUF6154"/>
    <property type="match status" value="1"/>
</dbReference>
<evidence type="ECO:0000313" key="2">
    <source>
        <dbReference type="EMBL" id="KIO72531.1"/>
    </source>
</evidence>
<evidence type="ECO:0008006" key="5">
    <source>
        <dbReference type="Google" id="ProtNLM"/>
    </source>
</evidence>
<reference evidence="1 4" key="1">
    <citation type="submission" date="2014-07" db="EMBL/GenBank/DDBJ databases">
        <authorList>
            <person name="Wibberg Daniel"/>
        </authorList>
    </citation>
    <scope>NUCLEOTIDE SEQUENCE [LARGE SCALE GENOMIC DNA]</scope>
</reference>
<dbReference type="OrthoDB" id="2381948at2"/>
<dbReference type="eggNOG" id="ENOG50337NA">
    <property type="taxonomic scope" value="Bacteria"/>
</dbReference>
<evidence type="ECO:0000313" key="1">
    <source>
        <dbReference type="EMBL" id="CEE02430.1"/>
    </source>
</evidence>
<name>A0A090J3J0_9BACI</name>
<dbReference type="InterPro" id="IPR046152">
    <property type="entry name" value="DUF6154"/>
</dbReference>
<keyword evidence="4" id="KW-1185">Reference proteome</keyword>
<reference evidence="2 3" key="2">
    <citation type="submission" date="2015-01" db="EMBL/GenBank/DDBJ databases">
        <title>Draft Genome Sequences of Four Bacillus thermoamylovorans Strains, Isolated From Food Products.</title>
        <authorList>
            <person name="Krawcyk A.O."/>
            <person name="Berendsen E.M."/>
            <person name="Eijlander R.T."/>
            <person name="de Jong A."/>
            <person name="Wells-Bennik M."/>
            <person name="Kuipers O.P."/>
        </authorList>
    </citation>
    <scope>NUCLEOTIDE SEQUENCE [LARGE SCALE GENOMIC DNA]</scope>
    <source>
        <strain evidence="2 3">B4167</strain>
    </source>
</reference>